<dbReference type="EMBL" id="JAVDWA010000002">
    <property type="protein sequence ID" value="MDR7072578.1"/>
    <property type="molecule type" value="Genomic_DNA"/>
</dbReference>
<proteinExistence type="predicted"/>
<dbReference type="InterPro" id="IPR029491">
    <property type="entry name" value="Helicase_HTH"/>
</dbReference>
<dbReference type="PIRSF" id="PIRSF021350">
    <property type="entry name" value="UCP021350"/>
    <property type="match status" value="1"/>
</dbReference>
<organism evidence="2 3">
    <name type="scientific">Fictibacillus barbaricus</name>
    <dbReference type="NCBI Taxonomy" id="182136"/>
    <lineage>
        <taxon>Bacteria</taxon>
        <taxon>Bacillati</taxon>
        <taxon>Bacillota</taxon>
        <taxon>Bacilli</taxon>
        <taxon>Bacillales</taxon>
        <taxon>Fictibacillaceae</taxon>
        <taxon>Fictibacillus</taxon>
    </lineage>
</organism>
<keyword evidence="3" id="KW-1185">Reference proteome</keyword>
<protein>
    <submittedName>
        <fullName evidence="2">Uncharacterized protein YpbB</fullName>
    </submittedName>
</protein>
<comment type="caution">
    <text evidence="2">The sequence shown here is derived from an EMBL/GenBank/DDBJ whole genome shotgun (WGS) entry which is preliminary data.</text>
</comment>
<reference evidence="2 3" key="1">
    <citation type="submission" date="2023-07" db="EMBL/GenBank/DDBJ databases">
        <title>Sorghum-associated microbial communities from plants grown in Nebraska, USA.</title>
        <authorList>
            <person name="Schachtman D."/>
        </authorList>
    </citation>
    <scope>NUCLEOTIDE SEQUENCE [LARGE SCALE GENOMIC DNA]</scope>
    <source>
        <strain evidence="2 3">BE211</strain>
    </source>
</reference>
<gene>
    <name evidence="2" type="ORF">J2X07_001555</name>
</gene>
<accession>A0ABU1TZE0</accession>
<evidence type="ECO:0000313" key="2">
    <source>
        <dbReference type="EMBL" id="MDR7072578.1"/>
    </source>
</evidence>
<evidence type="ECO:0000259" key="1">
    <source>
        <dbReference type="Pfam" id="PF14493"/>
    </source>
</evidence>
<sequence>MNICNTIILEVLRVINGSRKWSGVYYILSGKKTSQSLSDSQWFGIESYYSSLKGISLEQFQEHLQNLLGLNWIEKRDEEEKFFVTEHGISALEAEKERFSFLEKLNGLKYSSIDLACWQVISLYCQALSNSIYLFTKYSPVIRERSAVKRVKEVFPKTDENRTAAAEKLFSELFCVLSEADTISAEIFVRKLSGYKRIGLTYEQLAEDLGLTKLECMLRFRSVLHELLSRTSQQPESFPVLFSLITRYIAAPPLTKSASHTYELLKEKKSVSEIMRIRKLKMSTLEDHLVEIARTIPNFSIQPFISQEEMKKVLTYFETNNENKLRPIKEAFPHLTYLQIRLVLAKEGGNNGS</sequence>
<dbReference type="Pfam" id="PF14493">
    <property type="entry name" value="HTH_40"/>
    <property type="match status" value="1"/>
</dbReference>
<dbReference type="RefSeq" id="WP_310257870.1">
    <property type="nucleotide sequence ID" value="NZ_JAVDWA010000002.1"/>
</dbReference>
<name>A0ABU1TZE0_9BACL</name>
<evidence type="ECO:0000313" key="3">
    <source>
        <dbReference type="Proteomes" id="UP001258181"/>
    </source>
</evidence>
<feature type="domain" description="Helicase Helix-turn-helix" evidence="1">
    <location>
        <begin position="257"/>
        <end position="344"/>
    </location>
</feature>
<dbReference type="InterPro" id="IPR008308">
    <property type="entry name" value="YpbB-like"/>
</dbReference>
<dbReference type="Proteomes" id="UP001258181">
    <property type="component" value="Unassembled WGS sequence"/>
</dbReference>